<dbReference type="Proteomes" id="UP001200741">
    <property type="component" value="Unassembled WGS sequence"/>
</dbReference>
<dbReference type="EMBL" id="JAJTWU010000008">
    <property type="protein sequence ID" value="MCE4556824.1"/>
    <property type="molecule type" value="Genomic_DNA"/>
</dbReference>
<keyword evidence="2" id="KW-1185">Reference proteome</keyword>
<dbReference type="RefSeq" id="WP_233373946.1">
    <property type="nucleotide sequence ID" value="NZ_JAJTWU010000008.1"/>
</dbReference>
<evidence type="ECO:0000313" key="1">
    <source>
        <dbReference type="EMBL" id="MCE4556824.1"/>
    </source>
</evidence>
<comment type="caution">
    <text evidence="1">The sequence shown here is derived from an EMBL/GenBank/DDBJ whole genome shotgun (WGS) entry which is preliminary data.</text>
</comment>
<reference evidence="1 2" key="1">
    <citation type="submission" date="2021-12" db="EMBL/GenBank/DDBJ databases">
        <title>Genome seq of P8.</title>
        <authorList>
            <person name="Seo T."/>
        </authorList>
    </citation>
    <scope>NUCLEOTIDE SEQUENCE [LARGE SCALE GENOMIC DNA]</scope>
    <source>
        <strain evidence="1 2">P8</strain>
    </source>
</reference>
<gene>
    <name evidence="1" type="ORF">LXT13_20710</name>
</gene>
<organism evidence="1 2">
    <name type="scientific">Pelomonas cellulosilytica</name>
    <dbReference type="NCBI Taxonomy" id="2906762"/>
    <lineage>
        <taxon>Bacteria</taxon>
        <taxon>Pseudomonadati</taxon>
        <taxon>Pseudomonadota</taxon>
        <taxon>Betaproteobacteria</taxon>
        <taxon>Burkholderiales</taxon>
        <taxon>Sphaerotilaceae</taxon>
        <taxon>Roseateles</taxon>
    </lineage>
</organism>
<evidence type="ECO:0000313" key="2">
    <source>
        <dbReference type="Proteomes" id="UP001200741"/>
    </source>
</evidence>
<name>A0ABS8XVZ3_9BURK</name>
<protein>
    <submittedName>
        <fullName evidence="1">Uncharacterized protein</fullName>
    </submittedName>
</protein>
<accession>A0ABS8XVZ3</accession>
<sequence>MPLPSITLPADTTSAPAGSYVSAELAEQLRETLAKLTWHVLYGKSYDASGLAVSAEQMLNTLPKAA</sequence>
<proteinExistence type="predicted"/>